<reference evidence="2 3" key="1">
    <citation type="submission" date="2020-05" db="EMBL/GenBank/DDBJ databases">
        <authorList>
            <person name="Khan S.A."/>
            <person name="Jeon C.O."/>
            <person name="Chun B.H."/>
        </authorList>
    </citation>
    <scope>NUCLEOTIDE SEQUENCE [LARGE SCALE GENOMIC DNA]</scope>
    <source>
        <strain evidence="2 3">B156</strain>
    </source>
</reference>
<dbReference type="GO" id="GO:0009236">
    <property type="term" value="P:cobalamin biosynthetic process"/>
    <property type="evidence" value="ECO:0007669"/>
    <property type="project" value="UniProtKB-UniPathway"/>
</dbReference>
<keyword evidence="3" id="KW-1185">Reference proteome</keyword>
<dbReference type="AlphaFoldDB" id="A0A849KKT0"/>
<dbReference type="GO" id="GO:0016740">
    <property type="term" value="F:transferase activity"/>
    <property type="evidence" value="ECO:0007669"/>
    <property type="project" value="UniProtKB-KW"/>
</dbReference>
<evidence type="ECO:0000313" key="2">
    <source>
        <dbReference type="EMBL" id="NNU44553.1"/>
    </source>
</evidence>
<organism evidence="2 3">
    <name type="scientific">Ramlibacter montanisoli</name>
    <dbReference type="NCBI Taxonomy" id="2732512"/>
    <lineage>
        <taxon>Bacteria</taxon>
        <taxon>Pseudomonadati</taxon>
        <taxon>Pseudomonadota</taxon>
        <taxon>Betaproteobacteria</taxon>
        <taxon>Burkholderiales</taxon>
        <taxon>Comamonadaceae</taxon>
        <taxon>Ramlibacter</taxon>
    </lineage>
</organism>
<proteinExistence type="predicted"/>
<evidence type="ECO:0000256" key="1">
    <source>
        <dbReference type="SAM" id="Phobius"/>
    </source>
</evidence>
<protein>
    <submittedName>
        <fullName evidence="2">Adenosylcobinamide-GDP ribazoletransferase</fullName>
    </submittedName>
</protein>
<feature type="transmembrane region" description="Helical" evidence="1">
    <location>
        <begin position="114"/>
        <end position="133"/>
    </location>
</feature>
<dbReference type="UniPathway" id="UPA00148">
    <property type="reaction ID" value="UER00238"/>
</dbReference>
<sequence>MPAIRDTLNIFARQFSLALHHSTRVRLGGPLAPPEDADPDALRASDAHLPGTGWIVGVAACLLFALVGLLLRASPWGAAAAAVVSTILTVVLTGARHESAAFRAAERLGSGQGFGVLAVLLLLAGKIVLLAAIASVSEAGVLAALFAAHVTSRFAPVVATRWLGDRHDVRALRIGALWCVVPLLLMFPASGWAFPLLAVLLAASISYGVLWLWERRFGPGAQEDAGALQQVWELAFYLGAAIGA</sequence>
<feature type="transmembrane region" description="Helical" evidence="1">
    <location>
        <begin position="52"/>
        <end position="70"/>
    </location>
</feature>
<accession>A0A849KKT0</accession>
<keyword evidence="2" id="KW-0808">Transferase</keyword>
<gene>
    <name evidence="2" type="ORF">HK415_17340</name>
</gene>
<name>A0A849KKT0_9BURK</name>
<keyword evidence="1" id="KW-0472">Membrane</keyword>
<dbReference type="EMBL" id="JABFCS010000001">
    <property type="protein sequence ID" value="NNU44553.1"/>
    <property type="molecule type" value="Genomic_DNA"/>
</dbReference>
<comment type="caution">
    <text evidence="2">The sequence shown here is derived from an EMBL/GenBank/DDBJ whole genome shotgun (WGS) entry which is preliminary data.</text>
</comment>
<evidence type="ECO:0000313" key="3">
    <source>
        <dbReference type="Proteomes" id="UP000552954"/>
    </source>
</evidence>
<keyword evidence="1" id="KW-1133">Transmembrane helix</keyword>
<feature type="transmembrane region" description="Helical" evidence="1">
    <location>
        <begin position="193"/>
        <end position="213"/>
    </location>
</feature>
<reference evidence="2 3" key="2">
    <citation type="submission" date="2020-06" db="EMBL/GenBank/DDBJ databases">
        <title>Ramlibacter rhizophilus sp. nov., isolated from rhizosphere soil of national flower Mugunghwa from South Korea.</title>
        <authorList>
            <person name="Zheng-Fei Y."/>
            <person name="Huan T."/>
        </authorList>
    </citation>
    <scope>NUCLEOTIDE SEQUENCE [LARGE SCALE GENOMIC DNA]</scope>
    <source>
        <strain evidence="2 3">B156</strain>
    </source>
</reference>
<dbReference type="RefSeq" id="WP_171561441.1">
    <property type="nucleotide sequence ID" value="NZ_JABFCS010000001.1"/>
</dbReference>
<keyword evidence="1" id="KW-0812">Transmembrane</keyword>
<dbReference type="Proteomes" id="UP000552954">
    <property type="component" value="Unassembled WGS sequence"/>
</dbReference>
<feature type="transmembrane region" description="Helical" evidence="1">
    <location>
        <begin position="76"/>
        <end position="94"/>
    </location>
</feature>